<dbReference type="GeneID" id="7847188"/>
<dbReference type="KEGG" id="tet:TTHERM_00391420"/>
<dbReference type="InParanoid" id="Q233K8"/>
<dbReference type="RefSeq" id="XP_001011817.4">
    <property type="nucleotide sequence ID" value="XM_001011817.4"/>
</dbReference>
<keyword evidence="2" id="KW-1185">Reference proteome</keyword>
<dbReference type="Proteomes" id="UP000009168">
    <property type="component" value="Unassembled WGS sequence"/>
</dbReference>
<dbReference type="EMBL" id="GG662770">
    <property type="protein sequence ID" value="EAR91572.4"/>
    <property type="molecule type" value="Genomic_DNA"/>
</dbReference>
<sequence length="358" mass="41486">MSSKQMQTILDLQRQLQQYKYPSCSRHVEKDYLNMICMDKRCDEDCILDPFCSICTDRNNHRKAYHVQHNLKNILKDVLDQTQEVQVITEADSSYVNMPQTEFEVILQQLGKEFQIFGQECFKVAETLFRTIEKYRLSKIIKCPEKPSVQKIIAEILEKGDEGTLRRNLKKLLRYGEVQNEQLILNPSNQTVFKDQIEKNAKTYIKMIEQGLEQLGQIRFDLFVRGIRTDFDEIQLIKNSPLKDPSSASPSKLRETPIDPAISKYFKSTAESPRDHEAILDQRIKQAAKTAEQEKALNATMNAMTIKEEVRSIQKEIENVRQIAVDQANQQSGHASQVIFNIQNILLLFTPNLHHLLT</sequence>
<protein>
    <submittedName>
        <fullName evidence="1">Uncharacterized protein</fullName>
    </submittedName>
</protein>
<accession>Q233K8</accession>
<evidence type="ECO:0000313" key="2">
    <source>
        <dbReference type="Proteomes" id="UP000009168"/>
    </source>
</evidence>
<dbReference type="HOGENOM" id="CLU_898595_0_0_1"/>
<organism evidence="1 2">
    <name type="scientific">Tetrahymena thermophila (strain SB210)</name>
    <dbReference type="NCBI Taxonomy" id="312017"/>
    <lineage>
        <taxon>Eukaryota</taxon>
        <taxon>Sar</taxon>
        <taxon>Alveolata</taxon>
        <taxon>Ciliophora</taxon>
        <taxon>Intramacronucleata</taxon>
        <taxon>Oligohymenophorea</taxon>
        <taxon>Hymenostomatida</taxon>
        <taxon>Tetrahymenina</taxon>
        <taxon>Tetrahymenidae</taxon>
        <taxon>Tetrahymena</taxon>
    </lineage>
</organism>
<gene>
    <name evidence="1" type="ORF">TTHERM_00391420</name>
</gene>
<evidence type="ECO:0000313" key="1">
    <source>
        <dbReference type="EMBL" id="EAR91572.4"/>
    </source>
</evidence>
<dbReference type="AlphaFoldDB" id="Q233K8"/>
<name>Q233K8_TETTS</name>
<reference evidence="2" key="1">
    <citation type="journal article" date="2006" name="PLoS Biol.">
        <title>Macronuclear genome sequence of the ciliate Tetrahymena thermophila, a model eukaryote.</title>
        <authorList>
            <person name="Eisen J.A."/>
            <person name="Coyne R.S."/>
            <person name="Wu M."/>
            <person name="Wu D."/>
            <person name="Thiagarajan M."/>
            <person name="Wortman J.R."/>
            <person name="Badger J.H."/>
            <person name="Ren Q."/>
            <person name="Amedeo P."/>
            <person name="Jones K.M."/>
            <person name="Tallon L.J."/>
            <person name="Delcher A.L."/>
            <person name="Salzberg S.L."/>
            <person name="Silva J.C."/>
            <person name="Haas B.J."/>
            <person name="Majoros W.H."/>
            <person name="Farzad M."/>
            <person name="Carlton J.M."/>
            <person name="Smith R.K. Jr."/>
            <person name="Garg J."/>
            <person name="Pearlman R.E."/>
            <person name="Karrer K.M."/>
            <person name="Sun L."/>
            <person name="Manning G."/>
            <person name="Elde N.C."/>
            <person name="Turkewitz A.P."/>
            <person name="Asai D.J."/>
            <person name="Wilkes D.E."/>
            <person name="Wang Y."/>
            <person name="Cai H."/>
            <person name="Collins K."/>
            <person name="Stewart B.A."/>
            <person name="Lee S.R."/>
            <person name="Wilamowska K."/>
            <person name="Weinberg Z."/>
            <person name="Ruzzo W.L."/>
            <person name="Wloga D."/>
            <person name="Gaertig J."/>
            <person name="Frankel J."/>
            <person name="Tsao C.-C."/>
            <person name="Gorovsky M.A."/>
            <person name="Keeling P.J."/>
            <person name="Waller R.F."/>
            <person name="Patron N.J."/>
            <person name="Cherry J.M."/>
            <person name="Stover N.A."/>
            <person name="Krieger C.J."/>
            <person name="del Toro C."/>
            <person name="Ryder H.F."/>
            <person name="Williamson S.C."/>
            <person name="Barbeau R.A."/>
            <person name="Hamilton E.P."/>
            <person name="Orias E."/>
        </authorList>
    </citation>
    <scope>NUCLEOTIDE SEQUENCE [LARGE SCALE GENOMIC DNA]</scope>
    <source>
        <strain evidence="2">SB210</strain>
    </source>
</reference>
<proteinExistence type="predicted"/>